<organism evidence="9 10">
    <name type="scientific">Thorsellia anophelis DSM 18579</name>
    <dbReference type="NCBI Taxonomy" id="1123402"/>
    <lineage>
        <taxon>Bacteria</taxon>
        <taxon>Pseudomonadati</taxon>
        <taxon>Pseudomonadota</taxon>
        <taxon>Gammaproteobacteria</taxon>
        <taxon>Enterobacterales</taxon>
        <taxon>Thorselliaceae</taxon>
        <taxon>Thorsellia</taxon>
    </lineage>
</organism>
<evidence type="ECO:0000256" key="6">
    <source>
        <dbReference type="ARBA" id="ARBA00023159"/>
    </source>
</evidence>
<evidence type="ECO:0000256" key="5">
    <source>
        <dbReference type="ARBA" id="ARBA00023157"/>
    </source>
</evidence>
<evidence type="ECO:0000313" key="9">
    <source>
        <dbReference type="EMBL" id="SET25753.1"/>
    </source>
</evidence>
<reference evidence="10" key="1">
    <citation type="submission" date="2016-10" db="EMBL/GenBank/DDBJ databases">
        <authorList>
            <person name="Varghese N."/>
            <person name="Submissions S."/>
        </authorList>
    </citation>
    <scope>NUCLEOTIDE SEQUENCE [LARGE SCALE GENOMIC DNA]</scope>
    <source>
        <strain evidence="10">DSM 18579</strain>
    </source>
</reference>
<dbReference type="GO" id="GO:0003677">
    <property type="term" value="F:DNA binding"/>
    <property type="evidence" value="ECO:0007669"/>
    <property type="project" value="UniProtKB-KW"/>
</dbReference>
<keyword evidence="7" id="KW-0804">Transcription</keyword>
<dbReference type="InterPro" id="IPR023559">
    <property type="entry name" value="Flagellar_FlhD"/>
</dbReference>
<comment type="function">
    <text evidence="8">Functions in complex with FlhC as a master transcriptional regulator that regulates transcription of several flagellar and non-flagellar operons by binding to their promoter region. Activates expression of class 2 flagellar genes, including fliA, which is a flagellum-specific sigma factor that turns on the class 3 genes. Also regulates genes whose products function in a variety of physiological pathways.</text>
</comment>
<keyword evidence="2" id="KW-1005">Bacterial flagellum biogenesis</keyword>
<dbReference type="GO" id="GO:0044780">
    <property type="term" value="P:bacterial-type flagellum assembly"/>
    <property type="evidence" value="ECO:0007669"/>
    <property type="project" value="InterPro"/>
</dbReference>
<name>A0A1I0D1E7_9GAMM</name>
<keyword evidence="3" id="KW-0805">Transcription regulation</keyword>
<evidence type="ECO:0000256" key="4">
    <source>
        <dbReference type="ARBA" id="ARBA00023125"/>
    </source>
</evidence>
<protein>
    <submittedName>
        <fullName evidence="9">Transcriptional activator (FlhD)</fullName>
    </submittedName>
</protein>
<dbReference type="OrthoDB" id="5298036at2"/>
<evidence type="ECO:0000256" key="7">
    <source>
        <dbReference type="ARBA" id="ARBA00023163"/>
    </source>
</evidence>
<accession>A0A1I0D1E7</accession>
<dbReference type="STRING" id="1123402.SAMN02583745_01810"/>
<dbReference type="Gene3D" id="1.10.4000.10">
    <property type="entry name" value="Flagellar transcriptional activator FlhD"/>
    <property type="match status" value="1"/>
</dbReference>
<dbReference type="AlphaFoldDB" id="A0A1I0D1E7"/>
<dbReference type="InterPro" id="IPR036194">
    <property type="entry name" value="FlhD_sf"/>
</dbReference>
<evidence type="ECO:0000256" key="1">
    <source>
        <dbReference type="ARBA" id="ARBA00022490"/>
    </source>
</evidence>
<dbReference type="Pfam" id="PF05247">
    <property type="entry name" value="FlhD"/>
    <property type="match status" value="1"/>
</dbReference>
<keyword evidence="4" id="KW-0238">DNA-binding</keyword>
<keyword evidence="1" id="KW-0963">Cytoplasm</keyword>
<keyword evidence="10" id="KW-1185">Reference proteome</keyword>
<dbReference type="Proteomes" id="UP000242642">
    <property type="component" value="Unassembled WGS sequence"/>
</dbReference>
<evidence type="ECO:0000256" key="3">
    <source>
        <dbReference type="ARBA" id="ARBA00023015"/>
    </source>
</evidence>
<keyword evidence="6" id="KW-0010">Activator</keyword>
<dbReference type="RefSeq" id="WP_093319957.1">
    <property type="nucleotide sequence ID" value="NZ_FOHV01000013.1"/>
</dbReference>
<proteinExistence type="predicted"/>
<evidence type="ECO:0000256" key="8">
    <source>
        <dbReference type="ARBA" id="ARBA00025431"/>
    </source>
</evidence>
<evidence type="ECO:0000313" key="10">
    <source>
        <dbReference type="Proteomes" id="UP000242642"/>
    </source>
</evidence>
<gene>
    <name evidence="9" type="ORF">SAMN02583745_01810</name>
</gene>
<evidence type="ECO:0000256" key="2">
    <source>
        <dbReference type="ARBA" id="ARBA00022795"/>
    </source>
</evidence>
<keyword evidence="5" id="KW-1015">Disulfide bond</keyword>
<dbReference type="GO" id="GO:0045893">
    <property type="term" value="P:positive regulation of DNA-templated transcription"/>
    <property type="evidence" value="ECO:0007669"/>
    <property type="project" value="InterPro"/>
</dbReference>
<dbReference type="SUPFAM" id="SSF63592">
    <property type="entry name" value="Flagellar transcriptional activator FlhD"/>
    <property type="match status" value="1"/>
</dbReference>
<sequence>MNIQQEISDLNLEYFLLIQKMTKDNPDDAIKLFNLTKSQVALFSTFTNEQLLTLSQSSILLLVPTLTEHDLKNMLANYSHLKFK</sequence>
<dbReference type="EMBL" id="FOHV01000013">
    <property type="protein sequence ID" value="SET25753.1"/>
    <property type="molecule type" value="Genomic_DNA"/>
</dbReference>